<evidence type="ECO:0000313" key="9">
    <source>
        <dbReference type="Proteomes" id="UP000591071"/>
    </source>
</evidence>
<proteinExistence type="inferred from homology"/>
<dbReference type="Gene3D" id="3.90.950.10">
    <property type="match status" value="1"/>
</dbReference>
<dbReference type="Proteomes" id="UP001605989">
    <property type="component" value="Unassembled WGS sequence"/>
</dbReference>
<organism evidence="8 9">
    <name type="scientific">Megasphaera hexanoica</name>
    <dbReference type="NCBI Taxonomy" id="1675036"/>
    <lineage>
        <taxon>Bacteria</taxon>
        <taxon>Bacillati</taxon>
        <taxon>Bacillota</taxon>
        <taxon>Negativicutes</taxon>
        <taxon>Veillonellales</taxon>
        <taxon>Veillonellaceae</taxon>
        <taxon>Megasphaera</taxon>
    </lineage>
</organism>
<protein>
    <recommendedName>
        <fullName evidence="6">dTTP/UTP pyrophosphatase</fullName>
        <shortName evidence="6">dTTPase/UTPase</shortName>
        <ecNumber evidence="6">3.6.1.9</ecNumber>
    </recommendedName>
    <alternativeName>
        <fullName evidence="6">Nucleoside triphosphate pyrophosphatase</fullName>
    </alternativeName>
    <alternativeName>
        <fullName evidence="6">Nucleotide pyrophosphatase</fullName>
        <shortName evidence="6">Nucleotide PPase</shortName>
    </alternativeName>
</protein>
<reference evidence="7 10" key="2">
    <citation type="submission" date="2024-10" db="EMBL/GenBank/DDBJ databases">
        <authorList>
            <person name="Sang B.-I."/>
            <person name="Prabhaharan D."/>
        </authorList>
    </citation>
    <scope>NUCLEOTIDE SEQUENCE [LARGE SCALE GENOMIC DNA]</scope>
    <source>
        <strain evidence="7 10">MH</strain>
    </source>
</reference>
<evidence type="ECO:0000313" key="7">
    <source>
        <dbReference type="EMBL" id="MFG6271785.1"/>
    </source>
</evidence>
<evidence type="ECO:0000256" key="6">
    <source>
        <dbReference type="HAMAP-Rule" id="MF_00528"/>
    </source>
</evidence>
<comment type="caution">
    <text evidence="8">The sequence shown here is derived from an EMBL/GenBank/DDBJ whole genome shotgun (WGS) entry which is preliminary data.</text>
</comment>
<dbReference type="CDD" id="cd00555">
    <property type="entry name" value="Maf"/>
    <property type="match status" value="1"/>
</dbReference>
<evidence type="ECO:0000313" key="8">
    <source>
        <dbReference type="EMBL" id="NME28032.1"/>
    </source>
</evidence>
<dbReference type="EMBL" id="JABAFG010000006">
    <property type="protein sequence ID" value="NME28032.1"/>
    <property type="molecule type" value="Genomic_DNA"/>
</dbReference>
<dbReference type="AlphaFoldDB" id="A0A848BQM3"/>
<dbReference type="InterPro" id="IPR003697">
    <property type="entry name" value="Maf-like"/>
</dbReference>
<feature type="active site" description="Proton acceptor" evidence="6">
    <location>
        <position position="67"/>
    </location>
</feature>
<dbReference type="EC" id="3.6.1.9" evidence="6"/>
<comment type="cofactor">
    <cofactor evidence="1 6">
        <name>a divalent metal cation</name>
        <dbReference type="ChEBI" id="CHEBI:60240"/>
    </cofactor>
</comment>
<evidence type="ECO:0000256" key="3">
    <source>
        <dbReference type="ARBA" id="ARBA00022490"/>
    </source>
</evidence>
<dbReference type="PIRSF" id="PIRSF006305">
    <property type="entry name" value="Maf"/>
    <property type="match status" value="1"/>
</dbReference>
<sequence>MLILASASPRRRELLSQIGVAYMVNPSTYEEGAPKKKDPAKFVLAQALGKANDVAAKYPGQWVLGADTVVALDGEILGKPKHEKDAMRMLQELSGRKHSVFTGVALVRGKKTYTKVVETKVWFRKLKDSEIKDYVHSGEPMDKAGAYGIQGKAAVFVEKVNGSYTNVVGLPLSQVYTLLQKAKIIG</sequence>
<feature type="site" description="Important for substrate specificity" evidence="6">
    <location>
        <position position="150"/>
    </location>
</feature>
<keyword evidence="10" id="KW-1185">Reference proteome</keyword>
<evidence type="ECO:0000313" key="10">
    <source>
        <dbReference type="Proteomes" id="UP001605989"/>
    </source>
</evidence>
<dbReference type="InterPro" id="IPR029001">
    <property type="entry name" value="ITPase-like_fam"/>
</dbReference>
<reference evidence="8 9" key="1">
    <citation type="submission" date="2020-04" db="EMBL/GenBank/DDBJ databases">
        <authorList>
            <person name="Hitch T.C.A."/>
            <person name="Wylensek D."/>
            <person name="Clavel T."/>
        </authorList>
    </citation>
    <scope>NUCLEOTIDE SEQUENCE [LARGE SCALE GENOMIC DNA]</scope>
    <source>
        <strain evidence="8 9">Oil-RF-744-FAT-WT-6-1</strain>
    </source>
</reference>
<comment type="similarity">
    <text evidence="6">Belongs to the Maf family. YhdE subfamily.</text>
</comment>
<dbReference type="KEGG" id="mhw:ACT01_09530"/>
<dbReference type="FunFam" id="3.90.950.10:FF:000005">
    <property type="entry name" value="7-methyl-GTP pyrophosphatase"/>
    <property type="match status" value="1"/>
</dbReference>
<dbReference type="RefSeq" id="WP_059077393.1">
    <property type="nucleotide sequence ID" value="NZ_CP011940.1"/>
</dbReference>
<feature type="site" description="Important for substrate specificity" evidence="6">
    <location>
        <position position="68"/>
    </location>
</feature>
<dbReference type="OrthoDB" id="9807767at2"/>
<comment type="catalytic activity">
    <reaction evidence="6">
        <text>dTTP + H2O = dTMP + diphosphate + H(+)</text>
        <dbReference type="Rhea" id="RHEA:28534"/>
        <dbReference type="ChEBI" id="CHEBI:15377"/>
        <dbReference type="ChEBI" id="CHEBI:15378"/>
        <dbReference type="ChEBI" id="CHEBI:33019"/>
        <dbReference type="ChEBI" id="CHEBI:37568"/>
        <dbReference type="ChEBI" id="CHEBI:63528"/>
        <dbReference type="EC" id="3.6.1.9"/>
    </reaction>
</comment>
<evidence type="ECO:0000256" key="5">
    <source>
        <dbReference type="ARBA" id="ARBA00023080"/>
    </source>
</evidence>
<comment type="subcellular location">
    <subcellularLocation>
        <location evidence="2 6">Cytoplasm</location>
    </subcellularLocation>
</comment>
<dbReference type="GO" id="GO:0005737">
    <property type="term" value="C:cytoplasm"/>
    <property type="evidence" value="ECO:0007669"/>
    <property type="project" value="UniProtKB-SubCell"/>
</dbReference>
<keyword evidence="4 6" id="KW-0378">Hydrolase</keyword>
<comment type="catalytic activity">
    <reaction evidence="6">
        <text>UTP + H2O = UMP + diphosphate + H(+)</text>
        <dbReference type="Rhea" id="RHEA:29395"/>
        <dbReference type="ChEBI" id="CHEBI:15377"/>
        <dbReference type="ChEBI" id="CHEBI:15378"/>
        <dbReference type="ChEBI" id="CHEBI:33019"/>
        <dbReference type="ChEBI" id="CHEBI:46398"/>
        <dbReference type="ChEBI" id="CHEBI:57865"/>
        <dbReference type="EC" id="3.6.1.9"/>
    </reaction>
</comment>
<gene>
    <name evidence="7" type="ORF">ACGTZG_01115</name>
    <name evidence="8" type="ORF">HF872_05265</name>
</gene>
<dbReference type="GO" id="GO:0047429">
    <property type="term" value="F:nucleoside triphosphate diphosphatase activity"/>
    <property type="evidence" value="ECO:0007669"/>
    <property type="project" value="UniProtKB-EC"/>
</dbReference>
<keyword evidence="3 6" id="KW-0963">Cytoplasm</keyword>
<comment type="function">
    <text evidence="6">Nucleoside triphosphate pyrophosphatase that hydrolyzes dTTP and UTP. May have a dual role in cell division arrest and in preventing the incorporation of modified nucleotides into cellular nucleic acids.</text>
</comment>
<keyword evidence="5 6" id="KW-0546">Nucleotide metabolism</keyword>
<dbReference type="SUPFAM" id="SSF52972">
    <property type="entry name" value="ITPase-like"/>
    <property type="match status" value="1"/>
</dbReference>
<evidence type="ECO:0000256" key="2">
    <source>
        <dbReference type="ARBA" id="ARBA00004496"/>
    </source>
</evidence>
<comment type="caution">
    <text evidence="6">Lacks conserved residue(s) required for the propagation of feature annotation.</text>
</comment>
<dbReference type="EMBL" id="JBIEKR010000001">
    <property type="protein sequence ID" value="MFG6271785.1"/>
    <property type="molecule type" value="Genomic_DNA"/>
</dbReference>
<dbReference type="PANTHER" id="PTHR43213">
    <property type="entry name" value="BIFUNCTIONAL DTTP/UTP PYROPHOSPHATASE/METHYLTRANSFERASE PROTEIN-RELATED"/>
    <property type="match status" value="1"/>
</dbReference>
<dbReference type="Proteomes" id="UP000591071">
    <property type="component" value="Unassembled WGS sequence"/>
</dbReference>
<accession>A0A848BQM3</accession>
<dbReference type="NCBIfam" id="TIGR00172">
    <property type="entry name" value="maf"/>
    <property type="match status" value="1"/>
</dbReference>
<dbReference type="HAMAP" id="MF_00528">
    <property type="entry name" value="Maf"/>
    <property type="match status" value="1"/>
</dbReference>
<dbReference type="Pfam" id="PF02545">
    <property type="entry name" value="Maf"/>
    <property type="match status" value="1"/>
</dbReference>
<feature type="site" description="Important for substrate specificity" evidence="6">
    <location>
        <position position="10"/>
    </location>
</feature>
<name>A0A848BQM3_9FIRM</name>
<evidence type="ECO:0000256" key="4">
    <source>
        <dbReference type="ARBA" id="ARBA00022801"/>
    </source>
</evidence>
<dbReference type="GO" id="GO:0009117">
    <property type="term" value="P:nucleotide metabolic process"/>
    <property type="evidence" value="ECO:0007669"/>
    <property type="project" value="UniProtKB-KW"/>
</dbReference>
<dbReference type="PANTHER" id="PTHR43213:SF5">
    <property type="entry name" value="BIFUNCTIONAL DTTP_UTP PYROPHOSPHATASE_METHYLTRANSFERASE PROTEIN-RELATED"/>
    <property type="match status" value="1"/>
</dbReference>
<evidence type="ECO:0000256" key="1">
    <source>
        <dbReference type="ARBA" id="ARBA00001968"/>
    </source>
</evidence>